<accession>A0A8H6Z935</accession>
<evidence type="ECO:0000313" key="3">
    <source>
        <dbReference type="EMBL" id="KAF7374790.1"/>
    </source>
</evidence>
<proteinExistence type="predicted"/>
<keyword evidence="2" id="KW-0472">Membrane</keyword>
<keyword evidence="2" id="KW-1133">Transmembrane helix</keyword>
<reference evidence="3" key="1">
    <citation type="submission" date="2020-05" db="EMBL/GenBank/DDBJ databases">
        <title>Mycena genomes resolve the evolution of fungal bioluminescence.</title>
        <authorList>
            <person name="Tsai I.J."/>
        </authorList>
    </citation>
    <scope>NUCLEOTIDE SEQUENCE</scope>
    <source>
        <strain evidence="3">160909Yilan</strain>
    </source>
</reference>
<dbReference type="EMBL" id="JACAZH010000002">
    <property type="protein sequence ID" value="KAF7374790.1"/>
    <property type="molecule type" value="Genomic_DNA"/>
</dbReference>
<evidence type="ECO:0000313" key="4">
    <source>
        <dbReference type="Proteomes" id="UP000623467"/>
    </source>
</evidence>
<keyword evidence="2" id="KW-0812">Transmembrane</keyword>
<name>A0A8H6Z935_9AGAR</name>
<dbReference type="Proteomes" id="UP000623467">
    <property type="component" value="Unassembled WGS sequence"/>
</dbReference>
<evidence type="ECO:0000256" key="2">
    <source>
        <dbReference type="SAM" id="Phobius"/>
    </source>
</evidence>
<gene>
    <name evidence="3" type="ORF">MSAN_00364500</name>
</gene>
<feature type="compositionally biased region" description="Polar residues" evidence="1">
    <location>
        <begin position="116"/>
        <end position="125"/>
    </location>
</feature>
<dbReference type="AlphaFoldDB" id="A0A8H6Z935"/>
<feature type="region of interest" description="Disordered" evidence="1">
    <location>
        <begin position="94"/>
        <end position="145"/>
    </location>
</feature>
<sequence>MSDGGSLASILANPPAFTQPSETNNDSDNAFLSAAATRIIVIVVVGLLSLLGGLFAGLRRRLKVRRVKAALLADAEKGGVVTVTVLPAVPASSVPGGVSGATTTPATVAAPPGTGIQQPSTNNSALPGGGTRRNRTMTRLSGVAA</sequence>
<comment type="caution">
    <text evidence="3">The sequence shown here is derived from an EMBL/GenBank/DDBJ whole genome shotgun (WGS) entry which is preliminary data.</text>
</comment>
<protein>
    <submittedName>
        <fullName evidence="3">Uncharacterized protein</fullName>
    </submittedName>
</protein>
<feature type="compositionally biased region" description="Low complexity" evidence="1">
    <location>
        <begin position="94"/>
        <end position="115"/>
    </location>
</feature>
<feature type="transmembrane region" description="Helical" evidence="2">
    <location>
        <begin position="34"/>
        <end position="58"/>
    </location>
</feature>
<organism evidence="3 4">
    <name type="scientific">Mycena sanguinolenta</name>
    <dbReference type="NCBI Taxonomy" id="230812"/>
    <lineage>
        <taxon>Eukaryota</taxon>
        <taxon>Fungi</taxon>
        <taxon>Dikarya</taxon>
        <taxon>Basidiomycota</taxon>
        <taxon>Agaricomycotina</taxon>
        <taxon>Agaricomycetes</taxon>
        <taxon>Agaricomycetidae</taxon>
        <taxon>Agaricales</taxon>
        <taxon>Marasmiineae</taxon>
        <taxon>Mycenaceae</taxon>
        <taxon>Mycena</taxon>
    </lineage>
</organism>
<keyword evidence="4" id="KW-1185">Reference proteome</keyword>
<evidence type="ECO:0000256" key="1">
    <source>
        <dbReference type="SAM" id="MobiDB-lite"/>
    </source>
</evidence>